<evidence type="ECO:0000313" key="2">
    <source>
        <dbReference type="Proteomes" id="UP000657918"/>
    </source>
</evidence>
<dbReference type="OrthoDB" id="1626798at2759"/>
<proteinExistence type="predicted"/>
<gene>
    <name evidence="1" type="ORF">SADUNF_Sadunf03G0027700</name>
</gene>
<protein>
    <recommendedName>
        <fullName evidence="3">GAG-pre-integrase domain-containing protein</fullName>
    </recommendedName>
</protein>
<organism evidence="1 2">
    <name type="scientific">Salix dunnii</name>
    <dbReference type="NCBI Taxonomy" id="1413687"/>
    <lineage>
        <taxon>Eukaryota</taxon>
        <taxon>Viridiplantae</taxon>
        <taxon>Streptophyta</taxon>
        <taxon>Embryophyta</taxon>
        <taxon>Tracheophyta</taxon>
        <taxon>Spermatophyta</taxon>
        <taxon>Magnoliopsida</taxon>
        <taxon>eudicotyledons</taxon>
        <taxon>Gunneridae</taxon>
        <taxon>Pentapetalae</taxon>
        <taxon>rosids</taxon>
        <taxon>fabids</taxon>
        <taxon>Malpighiales</taxon>
        <taxon>Salicaceae</taxon>
        <taxon>Saliceae</taxon>
        <taxon>Salix</taxon>
    </lineage>
</organism>
<sequence length="218" mass="25333">MLAETAYIDKTRKNETLDLWNLRLSHVSYSKLAMMMKKSMVKRLPELEVNTDVGQDLWEVVNGYEITQPEAKDANGTLQKWKIKVGKALSALKTTIEEDVLERIRDVKIPHEAWNMFAKLFLKTNDTKLQLLRVSCYKKPLLSKWEEPQRRVKRKHFMSTKTTGTLSNEWDAEALFVEEEENNELALTTTMFIYDVVSPRAKAKWDTGTIFTEGEVDE</sequence>
<name>A0A835KFY5_9ROSI</name>
<dbReference type="Pfam" id="PF14223">
    <property type="entry name" value="Retrotran_gag_2"/>
    <property type="match status" value="1"/>
</dbReference>
<keyword evidence="2" id="KW-1185">Reference proteome</keyword>
<dbReference type="EMBL" id="JADGMS010000003">
    <property type="protein sequence ID" value="KAF9685181.1"/>
    <property type="molecule type" value="Genomic_DNA"/>
</dbReference>
<dbReference type="AlphaFoldDB" id="A0A835KFY5"/>
<accession>A0A835KFY5</accession>
<evidence type="ECO:0008006" key="3">
    <source>
        <dbReference type="Google" id="ProtNLM"/>
    </source>
</evidence>
<comment type="caution">
    <text evidence="1">The sequence shown here is derived from an EMBL/GenBank/DDBJ whole genome shotgun (WGS) entry which is preliminary data.</text>
</comment>
<reference evidence="1 2" key="1">
    <citation type="submission" date="2020-10" db="EMBL/GenBank/DDBJ databases">
        <title>Plant Genome Project.</title>
        <authorList>
            <person name="Zhang R.-G."/>
        </authorList>
    </citation>
    <scope>NUCLEOTIDE SEQUENCE [LARGE SCALE GENOMIC DNA]</scope>
    <source>
        <strain evidence="1">FAFU-HL-1</strain>
        <tissue evidence="1">Leaf</tissue>
    </source>
</reference>
<evidence type="ECO:0000313" key="1">
    <source>
        <dbReference type="EMBL" id="KAF9685181.1"/>
    </source>
</evidence>
<dbReference type="Proteomes" id="UP000657918">
    <property type="component" value="Unassembled WGS sequence"/>
</dbReference>